<dbReference type="EMBL" id="BOQL01000032">
    <property type="protein sequence ID" value="GIM70704.1"/>
    <property type="molecule type" value="Genomic_DNA"/>
</dbReference>
<dbReference type="PROSITE" id="PS51318">
    <property type="entry name" value="TAT"/>
    <property type="match status" value="1"/>
</dbReference>
<dbReference type="PANTHER" id="PTHR34315:SF1">
    <property type="entry name" value="INTRADIOL RING-CLEAVAGE DIOXYGENASES DOMAIN-CONTAINING PROTEIN-RELATED"/>
    <property type="match status" value="1"/>
</dbReference>
<keyword evidence="5" id="KW-1185">Reference proteome</keyword>
<evidence type="ECO:0000256" key="1">
    <source>
        <dbReference type="SAM" id="MobiDB-lite"/>
    </source>
</evidence>
<feature type="domain" description="Intradiol ring-cleavage dioxygenases" evidence="3">
    <location>
        <begin position="113"/>
        <end position="188"/>
    </location>
</feature>
<dbReference type="GO" id="GO:0016702">
    <property type="term" value="F:oxidoreductase activity, acting on single donors with incorporation of molecular oxygen, incorporation of two atoms of oxygen"/>
    <property type="evidence" value="ECO:0007669"/>
    <property type="project" value="InterPro"/>
</dbReference>
<organism evidence="4 5">
    <name type="scientific">Actinoplanes auranticolor</name>
    <dbReference type="NCBI Taxonomy" id="47988"/>
    <lineage>
        <taxon>Bacteria</taxon>
        <taxon>Bacillati</taxon>
        <taxon>Actinomycetota</taxon>
        <taxon>Actinomycetes</taxon>
        <taxon>Micromonosporales</taxon>
        <taxon>Micromonosporaceae</taxon>
        <taxon>Actinoplanes</taxon>
    </lineage>
</organism>
<dbReference type="Pfam" id="PF00775">
    <property type="entry name" value="Dioxygenase_C"/>
    <property type="match status" value="1"/>
</dbReference>
<name>A0A919VLK6_9ACTN</name>
<evidence type="ECO:0000313" key="4">
    <source>
        <dbReference type="EMBL" id="GIM70704.1"/>
    </source>
</evidence>
<protein>
    <recommendedName>
        <fullName evidence="3">Intradiol ring-cleavage dioxygenases domain-containing protein</fullName>
    </recommendedName>
</protein>
<gene>
    <name evidence="4" type="ORF">Aau02nite_42280</name>
</gene>
<feature type="transmembrane region" description="Helical" evidence="2">
    <location>
        <begin position="33"/>
        <end position="51"/>
    </location>
</feature>
<dbReference type="PANTHER" id="PTHR34315">
    <property type="match status" value="1"/>
</dbReference>
<keyword evidence="2" id="KW-0472">Membrane</keyword>
<keyword evidence="2" id="KW-0812">Transmembrane</keyword>
<dbReference type="AlphaFoldDB" id="A0A919VLK6"/>
<dbReference type="InterPro" id="IPR006311">
    <property type="entry name" value="TAT_signal"/>
</dbReference>
<dbReference type="Gene3D" id="2.60.130.10">
    <property type="entry name" value="Aromatic compound dioxygenase"/>
    <property type="match status" value="1"/>
</dbReference>
<proteinExistence type="predicted"/>
<accession>A0A919VLK6</accession>
<dbReference type="InterPro" id="IPR015889">
    <property type="entry name" value="Intradiol_dOase_core"/>
</dbReference>
<dbReference type="CDD" id="cd03457">
    <property type="entry name" value="intradiol_dioxygenase_like"/>
    <property type="match status" value="1"/>
</dbReference>
<evidence type="ECO:0000313" key="5">
    <source>
        <dbReference type="Proteomes" id="UP000681340"/>
    </source>
</evidence>
<comment type="caution">
    <text evidence="4">The sequence shown here is derived from an EMBL/GenBank/DDBJ whole genome shotgun (WGS) entry which is preliminary data.</text>
</comment>
<dbReference type="SUPFAM" id="SSF49482">
    <property type="entry name" value="Aromatic compound dioxygenase"/>
    <property type="match status" value="1"/>
</dbReference>
<feature type="region of interest" description="Disordered" evidence="1">
    <location>
        <begin position="57"/>
        <end position="96"/>
    </location>
</feature>
<dbReference type="GO" id="GO:0008199">
    <property type="term" value="F:ferric iron binding"/>
    <property type="evidence" value="ECO:0007669"/>
    <property type="project" value="InterPro"/>
</dbReference>
<dbReference type="Proteomes" id="UP000681340">
    <property type="component" value="Unassembled WGS sequence"/>
</dbReference>
<reference evidence="4" key="1">
    <citation type="submission" date="2021-03" db="EMBL/GenBank/DDBJ databases">
        <title>Whole genome shotgun sequence of Actinoplanes auranticolor NBRC 12245.</title>
        <authorList>
            <person name="Komaki H."/>
            <person name="Tamura T."/>
        </authorList>
    </citation>
    <scope>NUCLEOTIDE SEQUENCE</scope>
    <source>
        <strain evidence="4">NBRC 12245</strain>
    </source>
</reference>
<dbReference type="RefSeq" id="WP_246595319.1">
    <property type="nucleotide sequence ID" value="NZ_BAABEA010000005.1"/>
</dbReference>
<sequence>MQDQRDEDNAAYVRRVHDQGLQFDLRTMSRRRLLAAFGGVGALALVGGTAACDSAAEPASTAGATSTAATGSVTEVESETAGPFPADGSNGPNVRTESGIVRQDIRTSFGELSGTAEGVPLEFSLIVTDLNGKALTGAAVYAWHCDRDGNYSLYSTGVTDQNYLRGIQETDATGTATFTSIFPACYTGRWPHIHFEVYSSLADATSGNGPIVKTSQIALPEDVSDAVYATAAYSRSVAAMSRVSLATDNVFGDDSAVTELATVTGSVADGYVATLTIAIDPS</sequence>
<dbReference type="InterPro" id="IPR000627">
    <property type="entry name" value="Intradiol_dOase_C"/>
</dbReference>
<feature type="compositionally biased region" description="Low complexity" evidence="1">
    <location>
        <begin position="57"/>
        <end position="75"/>
    </location>
</feature>
<evidence type="ECO:0000256" key="2">
    <source>
        <dbReference type="SAM" id="Phobius"/>
    </source>
</evidence>
<evidence type="ECO:0000259" key="3">
    <source>
        <dbReference type="Pfam" id="PF00775"/>
    </source>
</evidence>
<keyword evidence="2" id="KW-1133">Transmembrane helix</keyword>